<name>A0A9D1CGK0_9FIRM</name>
<reference evidence="2" key="2">
    <citation type="journal article" date="2021" name="PeerJ">
        <title>Extensive microbial diversity within the chicken gut microbiome revealed by metagenomics and culture.</title>
        <authorList>
            <person name="Gilroy R."/>
            <person name="Ravi A."/>
            <person name="Getino M."/>
            <person name="Pursley I."/>
            <person name="Horton D.L."/>
            <person name="Alikhan N.F."/>
            <person name="Baker D."/>
            <person name="Gharbi K."/>
            <person name="Hall N."/>
            <person name="Watson M."/>
            <person name="Adriaenssens E.M."/>
            <person name="Foster-Nyarko E."/>
            <person name="Jarju S."/>
            <person name="Secka A."/>
            <person name="Antonio M."/>
            <person name="Oren A."/>
            <person name="Chaudhuri R.R."/>
            <person name="La Ragione R."/>
            <person name="Hildebrand F."/>
            <person name="Pallen M.J."/>
        </authorList>
    </citation>
    <scope>NUCLEOTIDE SEQUENCE</scope>
    <source>
        <strain evidence="2">ChiGjej2B2-12916</strain>
    </source>
</reference>
<feature type="transmembrane region" description="Helical" evidence="1">
    <location>
        <begin position="6"/>
        <end position="26"/>
    </location>
</feature>
<proteinExistence type="predicted"/>
<feature type="transmembrane region" description="Helical" evidence="1">
    <location>
        <begin position="63"/>
        <end position="88"/>
    </location>
</feature>
<keyword evidence="1" id="KW-1133">Transmembrane helix</keyword>
<feature type="transmembrane region" description="Helical" evidence="1">
    <location>
        <begin position="38"/>
        <end position="57"/>
    </location>
</feature>
<keyword evidence="1" id="KW-0812">Transmembrane</keyword>
<feature type="transmembrane region" description="Helical" evidence="1">
    <location>
        <begin position="118"/>
        <end position="135"/>
    </location>
</feature>
<dbReference type="AlphaFoldDB" id="A0A9D1CGK0"/>
<evidence type="ECO:0000256" key="1">
    <source>
        <dbReference type="SAM" id="Phobius"/>
    </source>
</evidence>
<gene>
    <name evidence="2" type="ORF">IAD31_03970</name>
</gene>
<evidence type="ECO:0000313" key="2">
    <source>
        <dbReference type="EMBL" id="HIQ60740.1"/>
    </source>
</evidence>
<dbReference type="Proteomes" id="UP000886879">
    <property type="component" value="Unassembled WGS sequence"/>
</dbReference>
<accession>A0A9D1CGK0</accession>
<organism evidence="2 3">
    <name type="scientific">Candidatus Enterenecus faecium</name>
    <dbReference type="NCBI Taxonomy" id="2840780"/>
    <lineage>
        <taxon>Bacteria</taxon>
        <taxon>Bacillati</taxon>
        <taxon>Bacillota</taxon>
        <taxon>Clostridia</taxon>
        <taxon>Eubacteriales</taxon>
        <taxon>Candidatus Enterenecus</taxon>
    </lineage>
</organism>
<reference evidence="2" key="1">
    <citation type="submission" date="2020-10" db="EMBL/GenBank/DDBJ databases">
        <authorList>
            <person name="Gilroy R."/>
        </authorList>
    </citation>
    <scope>NUCLEOTIDE SEQUENCE</scope>
    <source>
        <strain evidence="2">ChiGjej2B2-12916</strain>
    </source>
</reference>
<comment type="caution">
    <text evidence="2">The sequence shown here is derived from an EMBL/GenBank/DDBJ whole genome shotgun (WGS) entry which is preliminary data.</text>
</comment>
<protein>
    <submittedName>
        <fullName evidence="2">Uncharacterized protein</fullName>
    </submittedName>
</protein>
<keyword evidence="1" id="KW-0472">Membrane</keyword>
<dbReference type="EMBL" id="DVFO01000038">
    <property type="protein sequence ID" value="HIQ60740.1"/>
    <property type="molecule type" value="Genomic_DNA"/>
</dbReference>
<sequence>MSIIAYMFEIVLLIWFFGCIVTYRLGNVLLVEGMGIKSAEFGMLVVYAASILLRVVLPQVGNWFVLSVLVVWLVVQYFCHWHFTIFGATPEKIRGYNRCFEGSLCIVPRREDRLIPDFYHIVLHILIVLNLVLLWCAF</sequence>
<evidence type="ECO:0000313" key="3">
    <source>
        <dbReference type="Proteomes" id="UP000886879"/>
    </source>
</evidence>